<dbReference type="Pfam" id="PF00005">
    <property type="entry name" value="ABC_tran"/>
    <property type="match status" value="1"/>
</dbReference>
<dbReference type="EMBL" id="CP014224">
    <property type="protein sequence ID" value="ANW96446.1"/>
    <property type="molecule type" value="Genomic_DNA"/>
</dbReference>
<dbReference type="KEGG" id="wfu:AXE80_09210"/>
<organism evidence="8 9">
    <name type="scientific">Wenyingzhuangia fucanilytica</name>
    <dbReference type="NCBI Taxonomy" id="1790137"/>
    <lineage>
        <taxon>Bacteria</taxon>
        <taxon>Pseudomonadati</taxon>
        <taxon>Bacteroidota</taxon>
        <taxon>Flavobacteriia</taxon>
        <taxon>Flavobacteriales</taxon>
        <taxon>Flavobacteriaceae</taxon>
        <taxon>Wenyingzhuangia</taxon>
    </lineage>
</organism>
<dbReference type="PANTHER" id="PTHR43394">
    <property type="entry name" value="ATP-DEPENDENT PERMEASE MDL1, MITOCHONDRIAL"/>
    <property type="match status" value="1"/>
</dbReference>
<evidence type="ECO:0000313" key="9">
    <source>
        <dbReference type="Proteomes" id="UP000092967"/>
    </source>
</evidence>
<dbReference type="InterPro" id="IPR011527">
    <property type="entry name" value="ABC1_TM_dom"/>
</dbReference>
<keyword evidence="4 5" id="KW-0472">Membrane</keyword>
<dbReference type="InterPro" id="IPR036640">
    <property type="entry name" value="ABC1_TM_sf"/>
</dbReference>
<feature type="transmembrane region" description="Helical" evidence="5">
    <location>
        <begin position="57"/>
        <end position="76"/>
    </location>
</feature>
<evidence type="ECO:0000256" key="1">
    <source>
        <dbReference type="ARBA" id="ARBA00004651"/>
    </source>
</evidence>
<dbReference type="Gene3D" id="1.20.1560.10">
    <property type="entry name" value="ABC transporter type 1, transmembrane domain"/>
    <property type="match status" value="1"/>
</dbReference>
<dbReference type="RefSeq" id="WP_068826573.1">
    <property type="nucleotide sequence ID" value="NZ_CP014224.1"/>
</dbReference>
<protein>
    <submittedName>
        <fullName evidence="8">ABC transporter ATP-binding protein</fullName>
    </submittedName>
</protein>
<feature type="domain" description="ABC transmembrane type-1" evidence="7">
    <location>
        <begin position="27"/>
        <end position="302"/>
    </location>
</feature>
<dbReference type="PROSITE" id="PS50929">
    <property type="entry name" value="ABC_TM1F"/>
    <property type="match status" value="1"/>
</dbReference>
<dbReference type="PANTHER" id="PTHR43394:SF4">
    <property type="entry name" value="TOXIN SECRETION ABC TRANSPORTER ATP-BINDING PROTEIN"/>
    <property type="match status" value="1"/>
</dbReference>
<feature type="transmembrane region" description="Helical" evidence="5">
    <location>
        <begin position="158"/>
        <end position="177"/>
    </location>
</feature>
<dbReference type="Gene3D" id="3.40.50.300">
    <property type="entry name" value="P-loop containing nucleotide triphosphate hydrolases"/>
    <property type="match status" value="1"/>
</dbReference>
<dbReference type="STRING" id="1790137.AXE80_09210"/>
<dbReference type="Proteomes" id="UP000092967">
    <property type="component" value="Chromosome"/>
</dbReference>
<evidence type="ECO:0000259" key="7">
    <source>
        <dbReference type="PROSITE" id="PS50929"/>
    </source>
</evidence>
<dbReference type="SUPFAM" id="SSF90123">
    <property type="entry name" value="ABC transporter transmembrane region"/>
    <property type="match status" value="1"/>
</dbReference>
<sequence length="543" mass="62074">MTLSPLVRFWRLINQYKKQIRLIYYYAIISGVVNLSLPLGIQAIINYLQTGELTTSWIVLVVFVLIGIAITGKIQINQLRIVEDIQQDIFAKSAFEFAYRIPKISRVNLDKVHAPELVNRFFDILTIQKGLPKILIDFSLAAFQIIFGLILLTFYSSYFIVLGISLFLIIYLIFKFTGPKGLETSIKESKYKYKLAHWLEEIASNTKTFKVLRKGNLHLQKTDNINLQYLENREAHFNILIKQFVLFIGFKVWVAAGLLVLGGILVFNQQMNIGQFVASEIIIIMIINSVEKIIRIVETIYDVLTALDKIGHVTDLELDKDTGNGELKDTANGVTIELVDISFKYPNQDHYVFNGLSAKIKPKAKVWLKGNTGKGKSTLLNILARMHSPEKGSVLINNRPSEYYSLDSFHEQIGYIGPNTGLFEGTIEENILIDRKVESKELDLILEKLFLKEHISKLKNGIKTKVDSRGRRMPKSTTQKIVLARYLVNNPAILLLEDPLQFIDEDEKKAIIDFIMDENKPWTVIVVADYLYWANKANQIIKL</sequence>
<accession>A0A1B1Y6P8</accession>
<feature type="transmembrane region" description="Helical" evidence="5">
    <location>
        <begin position="23"/>
        <end position="45"/>
    </location>
</feature>
<name>A0A1B1Y6P8_9FLAO</name>
<feature type="transmembrane region" description="Helical" evidence="5">
    <location>
        <begin position="244"/>
        <end position="267"/>
    </location>
</feature>
<keyword evidence="8" id="KW-0067">ATP-binding</keyword>
<evidence type="ECO:0000256" key="2">
    <source>
        <dbReference type="ARBA" id="ARBA00022692"/>
    </source>
</evidence>
<dbReference type="OrthoDB" id="311344at2"/>
<evidence type="ECO:0000256" key="4">
    <source>
        <dbReference type="ARBA" id="ARBA00023136"/>
    </source>
</evidence>
<dbReference type="GO" id="GO:0005886">
    <property type="term" value="C:plasma membrane"/>
    <property type="evidence" value="ECO:0007669"/>
    <property type="project" value="UniProtKB-SubCell"/>
</dbReference>
<dbReference type="InterPro" id="IPR027417">
    <property type="entry name" value="P-loop_NTPase"/>
</dbReference>
<evidence type="ECO:0000256" key="3">
    <source>
        <dbReference type="ARBA" id="ARBA00022989"/>
    </source>
</evidence>
<dbReference type="GO" id="GO:0016887">
    <property type="term" value="F:ATP hydrolysis activity"/>
    <property type="evidence" value="ECO:0007669"/>
    <property type="project" value="InterPro"/>
</dbReference>
<dbReference type="InterPro" id="IPR039421">
    <property type="entry name" value="Type_1_exporter"/>
</dbReference>
<evidence type="ECO:0000259" key="6">
    <source>
        <dbReference type="PROSITE" id="PS50893"/>
    </source>
</evidence>
<dbReference type="GO" id="GO:0015421">
    <property type="term" value="F:ABC-type oligopeptide transporter activity"/>
    <property type="evidence" value="ECO:0007669"/>
    <property type="project" value="TreeGrafter"/>
</dbReference>
<dbReference type="GO" id="GO:0005524">
    <property type="term" value="F:ATP binding"/>
    <property type="evidence" value="ECO:0007669"/>
    <property type="project" value="UniProtKB-KW"/>
</dbReference>
<evidence type="ECO:0000256" key="5">
    <source>
        <dbReference type="SAM" id="Phobius"/>
    </source>
</evidence>
<feature type="transmembrane region" description="Helical" evidence="5">
    <location>
        <begin position="134"/>
        <end position="152"/>
    </location>
</feature>
<proteinExistence type="predicted"/>
<dbReference type="PROSITE" id="PS50893">
    <property type="entry name" value="ABC_TRANSPORTER_2"/>
    <property type="match status" value="1"/>
</dbReference>
<evidence type="ECO:0000313" key="8">
    <source>
        <dbReference type="EMBL" id="ANW96446.1"/>
    </source>
</evidence>
<dbReference type="Pfam" id="PF00664">
    <property type="entry name" value="ABC_membrane"/>
    <property type="match status" value="1"/>
</dbReference>
<dbReference type="AlphaFoldDB" id="A0A1B1Y6P8"/>
<keyword evidence="9" id="KW-1185">Reference proteome</keyword>
<feature type="domain" description="ABC transporter" evidence="6">
    <location>
        <begin position="336"/>
        <end position="543"/>
    </location>
</feature>
<keyword evidence="8" id="KW-0547">Nucleotide-binding</keyword>
<dbReference type="SUPFAM" id="SSF52540">
    <property type="entry name" value="P-loop containing nucleoside triphosphate hydrolases"/>
    <property type="match status" value="1"/>
</dbReference>
<comment type="subcellular location">
    <subcellularLocation>
        <location evidence="1">Cell membrane</location>
        <topology evidence="1">Multi-pass membrane protein</topology>
    </subcellularLocation>
</comment>
<keyword evidence="3 5" id="KW-1133">Transmembrane helix</keyword>
<keyword evidence="2 5" id="KW-0812">Transmembrane</keyword>
<reference evidence="8 9" key="1">
    <citation type="submission" date="2016-02" db="EMBL/GenBank/DDBJ databases">
        <authorList>
            <person name="Wen L."/>
            <person name="He K."/>
            <person name="Yang H."/>
        </authorList>
    </citation>
    <scope>NUCLEOTIDE SEQUENCE [LARGE SCALE GENOMIC DNA]</scope>
    <source>
        <strain evidence="8 9">CZ1127</strain>
    </source>
</reference>
<dbReference type="InterPro" id="IPR003439">
    <property type="entry name" value="ABC_transporter-like_ATP-bd"/>
</dbReference>
<gene>
    <name evidence="8" type="ORF">AXE80_09210</name>
</gene>